<evidence type="ECO:0000313" key="7">
    <source>
        <dbReference type="Proteomes" id="UP000663281"/>
    </source>
</evidence>
<organism evidence="6 7">
    <name type="scientific">Shewanella cyperi</name>
    <dbReference type="NCBI Taxonomy" id="2814292"/>
    <lineage>
        <taxon>Bacteria</taxon>
        <taxon>Pseudomonadati</taxon>
        <taxon>Pseudomonadota</taxon>
        <taxon>Gammaproteobacteria</taxon>
        <taxon>Alteromonadales</taxon>
        <taxon>Shewanellaceae</taxon>
        <taxon>Shewanella</taxon>
    </lineage>
</organism>
<dbReference type="InterPro" id="IPR011057">
    <property type="entry name" value="Mss4-like_sf"/>
</dbReference>
<dbReference type="Pfam" id="PF04828">
    <property type="entry name" value="GFA"/>
    <property type="match status" value="1"/>
</dbReference>
<accession>A0A974XJY5</accession>
<dbReference type="GO" id="GO:0046872">
    <property type="term" value="F:metal ion binding"/>
    <property type="evidence" value="ECO:0007669"/>
    <property type="project" value="UniProtKB-KW"/>
</dbReference>
<protein>
    <submittedName>
        <fullName evidence="6">GFA family protein</fullName>
    </submittedName>
</protein>
<dbReference type="PANTHER" id="PTHR33337:SF40">
    <property type="entry name" value="CENP-V_GFA DOMAIN-CONTAINING PROTEIN-RELATED"/>
    <property type="match status" value="1"/>
</dbReference>
<proteinExistence type="inferred from homology"/>
<dbReference type="PANTHER" id="PTHR33337">
    <property type="entry name" value="GFA DOMAIN-CONTAINING PROTEIN"/>
    <property type="match status" value="1"/>
</dbReference>
<feature type="domain" description="CENP-V/GFA" evidence="5">
    <location>
        <begin position="1"/>
        <end position="128"/>
    </location>
</feature>
<dbReference type="AlphaFoldDB" id="A0A974XJY5"/>
<dbReference type="PROSITE" id="PS51891">
    <property type="entry name" value="CENP_V_GFA"/>
    <property type="match status" value="1"/>
</dbReference>
<evidence type="ECO:0000259" key="5">
    <source>
        <dbReference type="PROSITE" id="PS51891"/>
    </source>
</evidence>
<dbReference type="RefSeq" id="WP_207324828.1">
    <property type="nucleotide sequence ID" value="NZ_CP071504.1"/>
</dbReference>
<evidence type="ECO:0000256" key="2">
    <source>
        <dbReference type="ARBA" id="ARBA00022723"/>
    </source>
</evidence>
<comment type="similarity">
    <text evidence="1">Belongs to the Gfa family.</text>
</comment>
<dbReference type="GO" id="GO:0016846">
    <property type="term" value="F:carbon-sulfur lyase activity"/>
    <property type="evidence" value="ECO:0007669"/>
    <property type="project" value="InterPro"/>
</dbReference>
<evidence type="ECO:0000256" key="1">
    <source>
        <dbReference type="ARBA" id="ARBA00005495"/>
    </source>
</evidence>
<name>A0A974XJY5_9GAMM</name>
<dbReference type="KEGG" id="scyp:JYB88_16585"/>
<dbReference type="SUPFAM" id="SSF51316">
    <property type="entry name" value="Mss4-like"/>
    <property type="match status" value="1"/>
</dbReference>
<gene>
    <name evidence="6" type="ORF">JYB88_16585</name>
</gene>
<evidence type="ECO:0000256" key="3">
    <source>
        <dbReference type="ARBA" id="ARBA00022833"/>
    </source>
</evidence>
<dbReference type="EMBL" id="CP071504">
    <property type="protein sequence ID" value="QSX29779.1"/>
    <property type="molecule type" value="Genomic_DNA"/>
</dbReference>
<dbReference type="InterPro" id="IPR006913">
    <property type="entry name" value="CENP-V/GFA"/>
</dbReference>
<keyword evidence="4" id="KW-0456">Lyase</keyword>
<reference evidence="6 7" key="1">
    <citation type="submission" date="2021-03" db="EMBL/GenBank/DDBJ databases">
        <title>Novel species identification of genus Shewanella.</title>
        <authorList>
            <person name="Liu G."/>
            <person name="Zhang Q."/>
        </authorList>
    </citation>
    <scope>NUCLEOTIDE SEQUENCE [LARGE SCALE GENOMIC DNA]</scope>
    <source>
        <strain evidence="6 7">FJAT-53726</strain>
    </source>
</reference>
<keyword evidence="3" id="KW-0862">Zinc</keyword>
<evidence type="ECO:0000313" key="6">
    <source>
        <dbReference type="EMBL" id="QSX29779.1"/>
    </source>
</evidence>
<sequence>MKGSCLCKRVSYEIQHFSPHLSHCHCSMCRKFHGAAFATYGTVLQQDIQFRVLEDAMKIFRSSDIAQRGFCQHCGSSLFYQFLDGRGTFDIALGTLDEEPNLPVEAHIFYGSKPQWSGEFADALPKYDKEHDLP</sequence>
<evidence type="ECO:0000256" key="4">
    <source>
        <dbReference type="ARBA" id="ARBA00023239"/>
    </source>
</evidence>
<dbReference type="Gene3D" id="3.90.1590.10">
    <property type="entry name" value="glutathione-dependent formaldehyde- activating enzyme (gfa)"/>
    <property type="match status" value="1"/>
</dbReference>
<keyword evidence="2" id="KW-0479">Metal-binding</keyword>
<keyword evidence="7" id="KW-1185">Reference proteome</keyword>
<dbReference type="Proteomes" id="UP000663281">
    <property type="component" value="Chromosome"/>
</dbReference>